<comment type="caution">
    <text evidence="2">The sequence shown here is derived from an EMBL/GenBank/DDBJ whole genome shotgun (WGS) entry which is preliminary data.</text>
</comment>
<gene>
    <name evidence="2" type="ORF">OFUS_LOCUS26125</name>
</gene>
<dbReference type="EMBL" id="CAIIXF020000012">
    <property type="protein sequence ID" value="CAH1802449.1"/>
    <property type="molecule type" value="Genomic_DNA"/>
</dbReference>
<evidence type="ECO:0000313" key="3">
    <source>
        <dbReference type="Proteomes" id="UP000749559"/>
    </source>
</evidence>
<dbReference type="OrthoDB" id="6354171at2759"/>
<dbReference type="InterPro" id="IPR050952">
    <property type="entry name" value="TRIM-NHL_E3_ligases"/>
</dbReference>
<name>A0A8J1TNQ2_OWEFU</name>
<proteinExistence type="predicted"/>
<dbReference type="InterPro" id="IPR001258">
    <property type="entry name" value="NHL_repeat"/>
</dbReference>
<accession>A0A8J1TNQ2</accession>
<feature type="non-terminal residue" evidence="2">
    <location>
        <position position="1"/>
    </location>
</feature>
<dbReference type="AlphaFoldDB" id="A0A8J1TNQ2"/>
<dbReference type="Gene3D" id="2.120.10.30">
    <property type="entry name" value="TolB, C-terminal domain"/>
    <property type="match status" value="1"/>
</dbReference>
<evidence type="ECO:0000313" key="2">
    <source>
        <dbReference type="EMBL" id="CAH1802449.1"/>
    </source>
</evidence>
<sequence>KRPFSLTDQRANRQVDTRRSQFRLSVQRIKRGQKARQKRNRQRRSKFTGTNRGNAMHNQSTISDQSAMHHQGGMSGQTSNNTVRQQNMSNQNKSHSTSNLNISGQETIAEQHTAFLNDQSHQISTSFKANIKRIELHGSRLVNPNSLDVAIRDLVINDSRLVVVRWFIVEFYNKSNQQLINIINKQMLCATAVSDSCIAFTCSSCEKGVIHIYYQDGSHLRDITTDLGLLWGIGRNSEDEIVVCDWTTNSICHIDYDTGALLDKTTDPGLFRWPRYIAVANDNNVVVSDWWKNCITVVDRTGKKLMEYGTRGELYWPSGVCVADDNIIIVDSLNHRVSLVTPTTVHHLATRDHGLVAPNAVTVDSKGNVLVGDIKGNLFEIDYKSLNH</sequence>
<dbReference type="InterPro" id="IPR011042">
    <property type="entry name" value="6-blade_b-propeller_TolB-like"/>
</dbReference>
<reference evidence="2" key="1">
    <citation type="submission" date="2022-03" db="EMBL/GenBank/DDBJ databases">
        <authorList>
            <person name="Martin C."/>
        </authorList>
    </citation>
    <scope>NUCLEOTIDE SEQUENCE</scope>
</reference>
<feature type="compositionally biased region" description="Basic residues" evidence="1">
    <location>
        <begin position="28"/>
        <end position="46"/>
    </location>
</feature>
<dbReference type="SUPFAM" id="SSF101898">
    <property type="entry name" value="NHL repeat"/>
    <property type="match status" value="1"/>
</dbReference>
<organism evidence="2 3">
    <name type="scientific">Owenia fusiformis</name>
    <name type="common">Polychaete worm</name>
    <dbReference type="NCBI Taxonomy" id="6347"/>
    <lineage>
        <taxon>Eukaryota</taxon>
        <taxon>Metazoa</taxon>
        <taxon>Spiralia</taxon>
        <taxon>Lophotrochozoa</taxon>
        <taxon>Annelida</taxon>
        <taxon>Polychaeta</taxon>
        <taxon>Sedentaria</taxon>
        <taxon>Canalipalpata</taxon>
        <taxon>Sabellida</taxon>
        <taxon>Oweniida</taxon>
        <taxon>Oweniidae</taxon>
        <taxon>Owenia</taxon>
    </lineage>
</organism>
<dbReference type="Proteomes" id="UP000749559">
    <property type="component" value="Unassembled WGS sequence"/>
</dbReference>
<feature type="compositionally biased region" description="Polar residues" evidence="1">
    <location>
        <begin position="47"/>
        <end position="68"/>
    </location>
</feature>
<keyword evidence="3" id="KW-1185">Reference proteome</keyword>
<dbReference type="GO" id="GO:0000209">
    <property type="term" value="P:protein polyubiquitination"/>
    <property type="evidence" value="ECO:0007669"/>
    <property type="project" value="TreeGrafter"/>
</dbReference>
<dbReference type="GO" id="GO:0043161">
    <property type="term" value="P:proteasome-mediated ubiquitin-dependent protein catabolic process"/>
    <property type="evidence" value="ECO:0007669"/>
    <property type="project" value="TreeGrafter"/>
</dbReference>
<feature type="compositionally biased region" description="Polar residues" evidence="1">
    <location>
        <begin position="76"/>
        <end position="99"/>
    </location>
</feature>
<dbReference type="PANTHER" id="PTHR24104:SF57">
    <property type="entry name" value="BEE-MILK PROTEIN"/>
    <property type="match status" value="1"/>
</dbReference>
<dbReference type="Pfam" id="PF01436">
    <property type="entry name" value="NHL"/>
    <property type="match status" value="1"/>
</dbReference>
<evidence type="ECO:0000256" key="1">
    <source>
        <dbReference type="SAM" id="MobiDB-lite"/>
    </source>
</evidence>
<feature type="compositionally biased region" description="Basic and acidic residues" evidence="1">
    <location>
        <begin position="10"/>
        <end position="19"/>
    </location>
</feature>
<dbReference type="PANTHER" id="PTHR24104">
    <property type="entry name" value="E3 UBIQUITIN-PROTEIN LIGASE NHLRC1-RELATED"/>
    <property type="match status" value="1"/>
</dbReference>
<protein>
    <submittedName>
        <fullName evidence="2">Uncharacterized protein</fullName>
    </submittedName>
</protein>
<feature type="region of interest" description="Disordered" evidence="1">
    <location>
        <begin position="1"/>
        <end position="99"/>
    </location>
</feature>
<dbReference type="GO" id="GO:0061630">
    <property type="term" value="F:ubiquitin protein ligase activity"/>
    <property type="evidence" value="ECO:0007669"/>
    <property type="project" value="TreeGrafter"/>
</dbReference>